<sequence length="369" mass="41072">MPGESVCLGRWKTCLATVWLDILTPKQFWFFRKVAKLLTKRGYRVVATSRNYEQLSSFLVNPGFEVFHVVGEFGGAGLRGKLVKSVERMRGLLDVLEDFDCAVSSGSPEAARIAYGLSQPHVLASDTPESPVNRLAAPVSKKIATPWIVGKHPWKAYGVRDSDIITYRALDPVAWIKDHKPNKQTLDELGLIPMEYVLVRTPEYKASYLIKSGYQLEVFASVVKRAAEMIKPRRLVLLPRYVDEILYLKNRVGDVALVVEKPVTDLTLLSSCLIFVGGGGTMTQEAALLGVPCLSIYPSTPPKVISYLVSKGLVERVKKVEQLPSKLERMLKNIDKLRDVSEKRAGKLLRRMEDPAEKVVATVEAAMSS</sequence>
<dbReference type="AlphaFoldDB" id="A0A7C4I3L9"/>
<accession>A0A7C4I3L9</accession>
<dbReference type="EMBL" id="DTAD01000054">
    <property type="protein sequence ID" value="HGN90467.1"/>
    <property type="molecule type" value="Genomic_DNA"/>
</dbReference>
<dbReference type="Pfam" id="PF04007">
    <property type="entry name" value="DUF354"/>
    <property type="match status" value="1"/>
</dbReference>
<name>A0A7C4I3L9_CALS0</name>
<proteinExistence type="predicted"/>
<dbReference type="PANTHER" id="PTHR39662">
    <property type="entry name" value="DUF354 DOMAIN-CONTAINING PROTEIN-RELATED"/>
    <property type="match status" value="1"/>
</dbReference>
<dbReference type="PANTHER" id="PTHR39662:SF1">
    <property type="entry name" value="DUF354 DOMAIN-CONTAINING PROTEIN"/>
    <property type="match status" value="1"/>
</dbReference>
<comment type="caution">
    <text evidence="2">The sequence shown here is derived from an EMBL/GenBank/DDBJ whole genome shotgun (WGS) entry which is preliminary data.</text>
</comment>
<dbReference type="PIRSF" id="PIRSF005357">
    <property type="entry name" value="UCP005357"/>
    <property type="match status" value="1"/>
</dbReference>
<protein>
    <submittedName>
        <fullName evidence="2">DUF354 domain-containing protein</fullName>
    </submittedName>
</protein>
<dbReference type="InterPro" id="IPR007152">
    <property type="entry name" value="DUF354"/>
</dbReference>
<organism evidence="2">
    <name type="scientific">Caldiarchaeum subterraneum</name>
    <dbReference type="NCBI Taxonomy" id="311458"/>
    <lineage>
        <taxon>Archaea</taxon>
        <taxon>Nitrososphaerota</taxon>
        <taxon>Candidatus Caldarchaeales</taxon>
        <taxon>Candidatus Caldarchaeaceae</taxon>
        <taxon>Candidatus Caldarchaeum</taxon>
    </lineage>
</organism>
<dbReference type="EMBL" id="DTCM01000050">
    <property type="protein sequence ID" value="HGL40774.1"/>
    <property type="molecule type" value="Genomic_DNA"/>
</dbReference>
<evidence type="ECO:0000313" key="2">
    <source>
        <dbReference type="EMBL" id="HGN90467.1"/>
    </source>
</evidence>
<gene>
    <name evidence="2" type="ORF">ENT82_04995</name>
    <name evidence="1" type="ORF">ENU43_03820</name>
</gene>
<dbReference type="SUPFAM" id="SSF53756">
    <property type="entry name" value="UDP-Glycosyltransferase/glycogen phosphorylase"/>
    <property type="match status" value="1"/>
</dbReference>
<evidence type="ECO:0000313" key="1">
    <source>
        <dbReference type="EMBL" id="HGL40774.1"/>
    </source>
</evidence>
<reference evidence="2" key="1">
    <citation type="journal article" date="2020" name="mSystems">
        <title>Genome- and Community-Level Interaction Insights into Carbon Utilization and Element Cycling Functions of Hydrothermarchaeota in Hydrothermal Sediment.</title>
        <authorList>
            <person name="Zhou Z."/>
            <person name="Liu Y."/>
            <person name="Xu W."/>
            <person name="Pan J."/>
            <person name="Luo Z.H."/>
            <person name="Li M."/>
        </authorList>
    </citation>
    <scope>NUCLEOTIDE SEQUENCE [LARGE SCALE GENOMIC DNA]</scope>
    <source>
        <strain evidence="2">SpSt-613</strain>
        <strain evidence="1">SpSt-669</strain>
    </source>
</reference>